<comment type="similarity">
    <text evidence="2">Belongs to the MTB12 family.</text>
</comment>
<dbReference type="EMBL" id="JAFEJA010000001">
    <property type="protein sequence ID" value="MBM9622426.1"/>
    <property type="molecule type" value="Genomic_DNA"/>
</dbReference>
<feature type="compositionally biased region" description="Low complexity" evidence="3">
    <location>
        <begin position="36"/>
        <end position="59"/>
    </location>
</feature>
<name>A0ABS2UXZ4_9ACTN</name>
<evidence type="ECO:0000256" key="2">
    <source>
        <dbReference type="ARBA" id="ARBA00093774"/>
    </source>
</evidence>
<evidence type="ECO:0000256" key="3">
    <source>
        <dbReference type="SAM" id="MobiDB-lite"/>
    </source>
</evidence>
<feature type="chain" id="PRO_5046076253" description="Low molecular weight antigen MTB12-like C-terminal domain-containing protein" evidence="4">
    <location>
        <begin position="27"/>
        <end position="174"/>
    </location>
</feature>
<dbReference type="Pfam" id="PF26580">
    <property type="entry name" value="Mtb12_C"/>
    <property type="match status" value="1"/>
</dbReference>
<evidence type="ECO:0000313" key="7">
    <source>
        <dbReference type="Proteomes" id="UP000664109"/>
    </source>
</evidence>
<feature type="domain" description="Low molecular weight antigen MTB12-like C-terminal" evidence="5">
    <location>
        <begin position="58"/>
        <end position="167"/>
    </location>
</feature>
<keyword evidence="7" id="KW-1185">Reference proteome</keyword>
<protein>
    <recommendedName>
        <fullName evidence="5">Low molecular weight antigen MTB12-like C-terminal domain-containing protein</fullName>
    </recommendedName>
</protein>
<accession>A0ABS2UXZ4</accession>
<evidence type="ECO:0000256" key="4">
    <source>
        <dbReference type="SAM" id="SignalP"/>
    </source>
</evidence>
<proteinExistence type="inferred from homology"/>
<evidence type="ECO:0000259" key="5">
    <source>
        <dbReference type="Pfam" id="PF26580"/>
    </source>
</evidence>
<gene>
    <name evidence="6" type="ORF">JE024_27555</name>
</gene>
<reference evidence="6 7" key="1">
    <citation type="journal article" date="2016" name="Arch. Microbiol.">
        <title>Streptomyces zhihengii sp. nov., isolated from rhizospheric soil of Psammosilene tunicoides.</title>
        <authorList>
            <person name="Huang M.J."/>
            <person name="Fei J.J."/>
            <person name="Salam N."/>
            <person name="Kim C.J."/>
            <person name="Hozzein W.N."/>
            <person name="Xiao M."/>
            <person name="Huang H.Q."/>
            <person name="Li W.J."/>
        </authorList>
    </citation>
    <scope>NUCLEOTIDE SEQUENCE [LARGE SCALE GENOMIC DNA]</scope>
    <source>
        <strain evidence="6 7">YIM T102</strain>
    </source>
</reference>
<comment type="caution">
    <text evidence="6">The sequence shown here is derived from an EMBL/GenBank/DDBJ whole genome shotgun (WGS) entry which is preliminary data.</text>
</comment>
<dbReference type="PROSITE" id="PS51257">
    <property type="entry name" value="PROKAR_LIPOPROTEIN"/>
    <property type="match status" value="1"/>
</dbReference>
<dbReference type="Proteomes" id="UP000664109">
    <property type="component" value="Unassembled WGS sequence"/>
</dbReference>
<dbReference type="RefSeq" id="WP_205376163.1">
    <property type="nucleotide sequence ID" value="NZ_JAFEJA010000001.1"/>
</dbReference>
<sequence>MVLSRHPRTAVWAAAAVLVLGPVAVACSDDYGNGGSSSPYTSTAPATPSEAASGPADPAAAEQQIRAAWGTFFDPAASTDEKVAVLQNGEQLRPVLSAFGDDRDASRVSATVTSVEFTSPTAATVTYDLKVAGQTVLPDAKGSAVDEGGTWKVSVKALCALVELSPNAQSVPGC</sequence>
<evidence type="ECO:0000313" key="6">
    <source>
        <dbReference type="EMBL" id="MBM9622426.1"/>
    </source>
</evidence>
<feature type="signal peptide" evidence="4">
    <location>
        <begin position="1"/>
        <end position="26"/>
    </location>
</feature>
<feature type="region of interest" description="Disordered" evidence="3">
    <location>
        <begin position="34"/>
        <end position="59"/>
    </location>
</feature>
<dbReference type="InterPro" id="IPR058644">
    <property type="entry name" value="Mtb12-like_C"/>
</dbReference>
<evidence type="ECO:0000256" key="1">
    <source>
        <dbReference type="ARBA" id="ARBA00022729"/>
    </source>
</evidence>
<keyword evidence="1 4" id="KW-0732">Signal</keyword>
<organism evidence="6 7">
    <name type="scientific">Streptomyces zhihengii</name>
    <dbReference type="NCBI Taxonomy" id="1818004"/>
    <lineage>
        <taxon>Bacteria</taxon>
        <taxon>Bacillati</taxon>
        <taxon>Actinomycetota</taxon>
        <taxon>Actinomycetes</taxon>
        <taxon>Kitasatosporales</taxon>
        <taxon>Streptomycetaceae</taxon>
        <taxon>Streptomyces</taxon>
    </lineage>
</organism>